<dbReference type="Proteomes" id="UP000007305">
    <property type="component" value="Chromosome 8"/>
</dbReference>
<name>A0A804QX41_MAIZE</name>
<reference evidence="3" key="1">
    <citation type="journal article" date="2009" name="Science">
        <title>The B73 maize genome: complexity, diversity, and dynamics.</title>
        <authorList>
            <person name="Schnable P.S."/>
            <person name="Ware D."/>
            <person name="Fulton R.S."/>
            <person name="Stein J.C."/>
            <person name="Wei F."/>
            <person name="Pasternak S."/>
            <person name="Liang C."/>
            <person name="Zhang J."/>
            <person name="Fulton L."/>
            <person name="Graves T.A."/>
            <person name="Minx P."/>
            <person name="Reily A.D."/>
            <person name="Courtney L."/>
            <person name="Kruchowski S.S."/>
            <person name="Tomlinson C."/>
            <person name="Strong C."/>
            <person name="Delehaunty K."/>
            <person name="Fronick C."/>
            <person name="Courtney B."/>
            <person name="Rock S.M."/>
            <person name="Belter E."/>
            <person name="Du F."/>
            <person name="Kim K."/>
            <person name="Abbott R.M."/>
            <person name="Cotton M."/>
            <person name="Levy A."/>
            <person name="Marchetto P."/>
            <person name="Ochoa K."/>
            <person name="Jackson S.M."/>
            <person name="Gillam B."/>
            <person name="Chen W."/>
            <person name="Yan L."/>
            <person name="Higginbotham J."/>
            <person name="Cardenas M."/>
            <person name="Waligorski J."/>
            <person name="Applebaum E."/>
            <person name="Phelps L."/>
            <person name="Falcone J."/>
            <person name="Kanchi K."/>
            <person name="Thane T."/>
            <person name="Scimone A."/>
            <person name="Thane N."/>
            <person name="Henke J."/>
            <person name="Wang T."/>
            <person name="Ruppert J."/>
            <person name="Shah N."/>
            <person name="Rotter K."/>
            <person name="Hodges J."/>
            <person name="Ingenthron E."/>
            <person name="Cordes M."/>
            <person name="Kohlberg S."/>
            <person name="Sgro J."/>
            <person name="Delgado B."/>
            <person name="Mead K."/>
            <person name="Chinwalla A."/>
            <person name="Leonard S."/>
            <person name="Crouse K."/>
            <person name="Collura K."/>
            <person name="Kudrna D."/>
            <person name="Currie J."/>
            <person name="He R."/>
            <person name="Angelova A."/>
            <person name="Rajasekar S."/>
            <person name="Mueller T."/>
            <person name="Lomeli R."/>
            <person name="Scara G."/>
            <person name="Ko A."/>
            <person name="Delaney K."/>
            <person name="Wissotski M."/>
            <person name="Lopez G."/>
            <person name="Campos D."/>
            <person name="Braidotti M."/>
            <person name="Ashley E."/>
            <person name="Golser W."/>
            <person name="Kim H."/>
            <person name="Lee S."/>
            <person name="Lin J."/>
            <person name="Dujmic Z."/>
            <person name="Kim W."/>
            <person name="Talag J."/>
            <person name="Zuccolo A."/>
            <person name="Fan C."/>
            <person name="Sebastian A."/>
            <person name="Kramer M."/>
            <person name="Spiegel L."/>
            <person name="Nascimento L."/>
            <person name="Zutavern T."/>
            <person name="Miller B."/>
            <person name="Ambroise C."/>
            <person name="Muller S."/>
            <person name="Spooner W."/>
            <person name="Narechania A."/>
            <person name="Ren L."/>
            <person name="Wei S."/>
            <person name="Kumari S."/>
            <person name="Faga B."/>
            <person name="Levy M.J."/>
            <person name="McMahan L."/>
            <person name="Van Buren P."/>
            <person name="Vaughn M.W."/>
            <person name="Ying K."/>
            <person name="Yeh C.-T."/>
            <person name="Emrich S.J."/>
            <person name="Jia Y."/>
            <person name="Kalyanaraman A."/>
            <person name="Hsia A.-P."/>
            <person name="Barbazuk W.B."/>
            <person name="Baucom R.S."/>
            <person name="Brutnell T.P."/>
            <person name="Carpita N.C."/>
            <person name="Chaparro C."/>
            <person name="Chia J.-M."/>
            <person name="Deragon J.-M."/>
            <person name="Estill J.C."/>
            <person name="Fu Y."/>
            <person name="Jeddeloh J.A."/>
            <person name="Han Y."/>
            <person name="Lee H."/>
            <person name="Li P."/>
            <person name="Lisch D.R."/>
            <person name="Liu S."/>
            <person name="Liu Z."/>
            <person name="Nagel D.H."/>
            <person name="McCann M.C."/>
            <person name="SanMiguel P."/>
            <person name="Myers A.M."/>
            <person name="Nettleton D."/>
            <person name="Nguyen J."/>
            <person name="Penning B.W."/>
            <person name="Ponnala L."/>
            <person name="Schneider K.L."/>
            <person name="Schwartz D.C."/>
            <person name="Sharma A."/>
            <person name="Soderlund C."/>
            <person name="Springer N.M."/>
            <person name="Sun Q."/>
            <person name="Wang H."/>
            <person name="Waterman M."/>
            <person name="Westerman R."/>
            <person name="Wolfgruber T.K."/>
            <person name="Yang L."/>
            <person name="Yu Y."/>
            <person name="Zhang L."/>
            <person name="Zhou S."/>
            <person name="Zhu Q."/>
            <person name="Bennetzen J.L."/>
            <person name="Dawe R.K."/>
            <person name="Jiang J."/>
            <person name="Jiang N."/>
            <person name="Presting G.G."/>
            <person name="Wessler S.R."/>
            <person name="Aluru S."/>
            <person name="Martienssen R.A."/>
            <person name="Clifton S.W."/>
            <person name="McCombie W.R."/>
            <person name="Wing R.A."/>
            <person name="Wilson R.K."/>
        </authorList>
    </citation>
    <scope>NUCLEOTIDE SEQUENCE [LARGE SCALE GENOMIC DNA]</scope>
    <source>
        <strain evidence="3">cv. B73</strain>
    </source>
</reference>
<evidence type="ECO:0000313" key="3">
    <source>
        <dbReference type="Proteomes" id="UP000007305"/>
    </source>
</evidence>
<reference evidence="2" key="3">
    <citation type="submission" date="2021-05" db="UniProtKB">
        <authorList>
            <consortium name="EnsemblPlants"/>
        </authorList>
    </citation>
    <scope>IDENTIFICATION</scope>
    <source>
        <strain evidence="2">cv. B73</strain>
    </source>
</reference>
<dbReference type="Gramene" id="Zm00001eb365250_T001">
    <property type="protein sequence ID" value="Zm00001eb365250_P001"/>
    <property type="gene ID" value="Zm00001eb365250"/>
</dbReference>
<accession>A0A804QX41</accession>
<sequence>MEGAGSHMRAFHPSEAAKSVPQPRHVASSSLRPQLLPAMEGAGSHRRAFHPREDERPSRSRQIRAKSAPNSSPPFGTERGTLFNLIHRRLPFLQRCRRWSLRQIRHSIFAVSLPYAAR</sequence>
<dbReference type="EnsemblPlants" id="Zm00001eb365250_T001">
    <property type="protein sequence ID" value="Zm00001eb365250_P001"/>
    <property type="gene ID" value="Zm00001eb365250"/>
</dbReference>
<evidence type="ECO:0000313" key="2">
    <source>
        <dbReference type="EnsemblPlants" id="Zm00001eb365250_P001"/>
    </source>
</evidence>
<organism evidence="2 3">
    <name type="scientific">Zea mays</name>
    <name type="common">Maize</name>
    <dbReference type="NCBI Taxonomy" id="4577"/>
    <lineage>
        <taxon>Eukaryota</taxon>
        <taxon>Viridiplantae</taxon>
        <taxon>Streptophyta</taxon>
        <taxon>Embryophyta</taxon>
        <taxon>Tracheophyta</taxon>
        <taxon>Spermatophyta</taxon>
        <taxon>Magnoliopsida</taxon>
        <taxon>Liliopsida</taxon>
        <taxon>Poales</taxon>
        <taxon>Poaceae</taxon>
        <taxon>PACMAD clade</taxon>
        <taxon>Panicoideae</taxon>
        <taxon>Andropogonodae</taxon>
        <taxon>Andropogoneae</taxon>
        <taxon>Tripsacinae</taxon>
        <taxon>Zea</taxon>
    </lineage>
</organism>
<proteinExistence type="predicted"/>
<evidence type="ECO:0000256" key="1">
    <source>
        <dbReference type="SAM" id="MobiDB-lite"/>
    </source>
</evidence>
<reference evidence="2" key="2">
    <citation type="submission" date="2019-07" db="EMBL/GenBank/DDBJ databases">
        <authorList>
            <person name="Seetharam A."/>
            <person name="Woodhouse M."/>
            <person name="Cannon E."/>
        </authorList>
    </citation>
    <scope>NUCLEOTIDE SEQUENCE [LARGE SCALE GENOMIC DNA]</scope>
    <source>
        <strain evidence="2">cv. B73</strain>
    </source>
</reference>
<dbReference type="InParanoid" id="A0A804QX41"/>
<feature type="region of interest" description="Disordered" evidence="1">
    <location>
        <begin position="1"/>
        <end position="79"/>
    </location>
</feature>
<keyword evidence="3" id="KW-1185">Reference proteome</keyword>
<dbReference type="AlphaFoldDB" id="A0A804QX41"/>
<protein>
    <submittedName>
        <fullName evidence="2">Uncharacterized protein</fullName>
    </submittedName>
</protein>